<dbReference type="SUPFAM" id="SSF63411">
    <property type="entry name" value="LuxS/MPP-like metallohydrolase"/>
    <property type="match status" value="2"/>
</dbReference>
<dbReference type="Pfam" id="PF05193">
    <property type="entry name" value="Peptidase_M16_C"/>
    <property type="match status" value="1"/>
</dbReference>
<evidence type="ECO:0000313" key="6">
    <source>
        <dbReference type="Proteomes" id="UP000293874"/>
    </source>
</evidence>
<comment type="similarity">
    <text evidence="1">Belongs to the peptidase M16 family.</text>
</comment>
<comment type="caution">
    <text evidence="5">The sequence shown here is derived from an EMBL/GenBank/DDBJ whole genome shotgun (WGS) entry which is preliminary data.</text>
</comment>
<proteinExistence type="inferred from homology"/>
<evidence type="ECO:0000256" key="1">
    <source>
        <dbReference type="ARBA" id="ARBA00007261"/>
    </source>
</evidence>
<keyword evidence="2" id="KW-0732">Signal</keyword>
<dbReference type="InterPro" id="IPR011249">
    <property type="entry name" value="Metalloenz_LuxS/M16"/>
</dbReference>
<feature type="domain" description="Peptidase M16 C-terminal" evidence="4">
    <location>
        <begin position="206"/>
        <end position="379"/>
    </location>
</feature>
<dbReference type="Proteomes" id="UP000293874">
    <property type="component" value="Unassembled WGS sequence"/>
</dbReference>
<name>A0A4Q7MWX3_9BACT</name>
<dbReference type="AlphaFoldDB" id="A0A4Q7MWX3"/>
<dbReference type="PANTHER" id="PTHR11851">
    <property type="entry name" value="METALLOPROTEASE"/>
    <property type="match status" value="1"/>
</dbReference>
<dbReference type="EMBL" id="SGXA01000002">
    <property type="protein sequence ID" value="RZS71683.1"/>
    <property type="molecule type" value="Genomic_DNA"/>
</dbReference>
<dbReference type="InterPro" id="IPR050361">
    <property type="entry name" value="MPP/UQCRC_Complex"/>
</dbReference>
<gene>
    <name evidence="5" type="ORF">EV199_3591</name>
</gene>
<organism evidence="5 6">
    <name type="scientific">Pseudobacter ginsenosidimutans</name>
    <dbReference type="NCBI Taxonomy" id="661488"/>
    <lineage>
        <taxon>Bacteria</taxon>
        <taxon>Pseudomonadati</taxon>
        <taxon>Bacteroidota</taxon>
        <taxon>Chitinophagia</taxon>
        <taxon>Chitinophagales</taxon>
        <taxon>Chitinophagaceae</taxon>
        <taxon>Pseudobacter</taxon>
    </lineage>
</organism>
<dbReference type="InterPro" id="IPR011765">
    <property type="entry name" value="Pept_M16_N"/>
</dbReference>
<sequence length="478" mass="53995">MRYFFVSMFLVCMQIAIAQPGQLPVDKSVSQGSLANGFNYFIKPYKGEPGRVAIYLVSKLGSMVETKNESGYMRLSAHLSLNNTQHFSKEDIQYLFLKTGSKADGSDIVYNGYDKTIYKFQLASYTPLVRNTMEWLRDVITPSTPAANLLQAQRDSTIRLIKESTTLFPQRVIEQLRPIQLGYSEFAEHPPIGSMAAMEKLSASGLEIFQKKWLRPDLQALIIVGDIDVTEMKKQIEAVFSSLPAAEINSDNTSFSINLSKTPGFVVVTDTAVRETTFTLAVQYPETDVITSESLRKKFVRDIFQQAMSNTLTTLATKNKDINATFLIRRAERGLDFAMLNIAANENNLEDHFQTVYKQLVQISRNGFPDSALAIAKAKMLQDANKMFAARGRLYARYYADQICNRFLYKIPDLPVESLYEQQQQLIASINSKDIGNCLQEFIHGVKHCFIVAPQQHRKKMPAKSDIDNWMATASKNK</sequence>
<evidence type="ECO:0000256" key="2">
    <source>
        <dbReference type="SAM" id="SignalP"/>
    </source>
</evidence>
<dbReference type="Pfam" id="PF00675">
    <property type="entry name" value="Peptidase_M16"/>
    <property type="match status" value="1"/>
</dbReference>
<dbReference type="GO" id="GO:0046872">
    <property type="term" value="F:metal ion binding"/>
    <property type="evidence" value="ECO:0007669"/>
    <property type="project" value="InterPro"/>
</dbReference>
<accession>A0A4Q7MWX3</accession>
<dbReference type="InterPro" id="IPR007863">
    <property type="entry name" value="Peptidase_M16_C"/>
</dbReference>
<feature type="chain" id="PRO_5020499401" evidence="2">
    <location>
        <begin position="19"/>
        <end position="478"/>
    </location>
</feature>
<evidence type="ECO:0000259" key="3">
    <source>
        <dbReference type="Pfam" id="PF00675"/>
    </source>
</evidence>
<reference evidence="5 6" key="1">
    <citation type="submission" date="2019-02" db="EMBL/GenBank/DDBJ databases">
        <title>Genomic Encyclopedia of Type Strains, Phase IV (KMG-IV): sequencing the most valuable type-strain genomes for metagenomic binning, comparative biology and taxonomic classification.</title>
        <authorList>
            <person name="Goeker M."/>
        </authorList>
    </citation>
    <scope>NUCLEOTIDE SEQUENCE [LARGE SCALE GENOMIC DNA]</scope>
    <source>
        <strain evidence="5 6">DSM 18116</strain>
    </source>
</reference>
<evidence type="ECO:0000259" key="4">
    <source>
        <dbReference type="Pfam" id="PF05193"/>
    </source>
</evidence>
<feature type="signal peptide" evidence="2">
    <location>
        <begin position="1"/>
        <end position="18"/>
    </location>
</feature>
<keyword evidence="6" id="KW-1185">Reference proteome</keyword>
<feature type="domain" description="Peptidase M16 N-terminal" evidence="3">
    <location>
        <begin position="52"/>
        <end position="176"/>
    </location>
</feature>
<evidence type="ECO:0000313" key="5">
    <source>
        <dbReference type="EMBL" id="RZS71683.1"/>
    </source>
</evidence>
<dbReference type="Gene3D" id="3.30.830.10">
    <property type="entry name" value="Metalloenzyme, LuxS/M16 peptidase-like"/>
    <property type="match status" value="2"/>
</dbReference>
<dbReference type="PANTHER" id="PTHR11851:SF49">
    <property type="entry name" value="MITOCHONDRIAL-PROCESSING PEPTIDASE SUBUNIT ALPHA"/>
    <property type="match status" value="1"/>
</dbReference>
<protein>
    <submittedName>
        <fullName evidence="5">Putative Zn-dependent peptidase</fullName>
    </submittedName>
</protein>